<dbReference type="Pfam" id="PF00389">
    <property type="entry name" value="2-Hacid_dh"/>
    <property type="match status" value="1"/>
</dbReference>
<evidence type="ECO:0000313" key="7">
    <source>
        <dbReference type="Proteomes" id="UP001152759"/>
    </source>
</evidence>
<dbReference type="PROSITE" id="PS00671">
    <property type="entry name" value="D_2_HYDROXYACID_DH_3"/>
    <property type="match status" value="1"/>
</dbReference>
<dbReference type="Pfam" id="PF02826">
    <property type="entry name" value="2-Hacid_dh_C"/>
    <property type="match status" value="1"/>
</dbReference>
<protein>
    <recommendedName>
        <fullName evidence="2">Glyoxylate reductase/hydroxypyruvate reductase</fullName>
    </recommendedName>
</protein>
<evidence type="ECO:0000256" key="1">
    <source>
        <dbReference type="ARBA" id="ARBA00023002"/>
    </source>
</evidence>
<dbReference type="Gene3D" id="3.40.50.720">
    <property type="entry name" value="NAD(P)-binding Rossmann-like Domain"/>
    <property type="match status" value="2"/>
</dbReference>
<dbReference type="GO" id="GO:0005829">
    <property type="term" value="C:cytosol"/>
    <property type="evidence" value="ECO:0007669"/>
    <property type="project" value="TreeGrafter"/>
</dbReference>
<keyword evidence="1 3" id="KW-0560">Oxidoreductase</keyword>
<dbReference type="PROSITE" id="PS00065">
    <property type="entry name" value="D_2_HYDROXYACID_DH_1"/>
    <property type="match status" value="1"/>
</dbReference>
<proteinExistence type="inferred from homology"/>
<dbReference type="InterPro" id="IPR006139">
    <property type="entry name" value="D-isomer_2_OHA_DH_cat_dom"/>
</dbReference>
<dbReference type="InterPro" id="IPR029752">
    <property type="entry name" value="D-isomer_DH_CS1"/>
</dbReference>
<gene>
    <name evidence="6" type="ORF">BEMITA_LOCUS10200</name>
</gene>
<evidence type="ECO:0000259" key="5">
    <source>
        <dbReference type="Pfam" id="PF02826"/>
    </source>
</evidence>
<sequence>MHVLQCQRFLQQTKHTLSLIDVKMSSHPVKPNVLVTRCDFSPSAIALLKEHFEVECWDNKKNGLLPQDKFIKLIRGKFGVMMIGPLRVDEDVLAAGVPSLRVVSTASVGVDHVEVEIFKKYNVRLGYAPHVSNLEATAELTVALLLAVSRRIVEASNGVKSGGWTPDLLANHWVKGQGLYDSTIGIIGYGRIGHSVAVKLKSFSPKQILYYSRKEKPNGAEIGAVFTDLDTLLQTCDFIILTILATPETKGLISREKISLMKRNAIFINTARGVLVDQDALTEALQQGKILGAGLDVTCPEPLPLDHPLHTLKNCVILPHMGDATSKGTEEKNCQAAKNIIAVWKGAPMPAEYPL</sequence>
<evidence type="ECO:0000256" key="2">
    <source>
        <dbReference type="ARBA" id="ARBA00073306"/>
    </source>
</evidence>
<dbReference type="FunFam" id="3.40.50.720:FF:000026">
    <property type="entry name" value="Glyoxylate/hydroxypyruvate reductase B"/>
    <property type="match status" value="1"/>
</dbReference>
<dbReference type="InterPro" id="IPR006140">
    <property type="entry name" value="D-isomer_DH_NAD-bd"/>
</dbReference>
<feature type="domain" description="D-isomer specific 2-hydroxyacid dehydrogenase NAD-binding" evidence="5">
    <location>
        <begin position="142"/>
        <end position="322"/>
    </location>
</feature>
<accession>A0A9P0AGZ1</accession>
<evidence type="ECO:0000313" key="6">
    <source>
        <dbReference type="EMBL" id="CAH0391601.1"/>
    </source>
</evidence>
<dbReference type="SUPFAM" id="SSF52283">
    <property type="entry name" value="Formate/glycerate dehydrogenase catalytic domain-like"/>
    <property type="match status" value="1"/>
</dbReference>
<dbReference type="InterPro" id="IPR050223">
    <property type="entry name" value="D-isomer_2-hydroxyacid_DH"/>
</dbReference>
<dbReference type="PANTHER" id="PTHR10996">
    <property type="entry name" value="2-HYDROXYACID DEHYDROGENASE-RELATED"/>
    <property type="match status" value="1"/>
</dbReference>
<dbReference type="AlphaFoldDB" id="A0A9P0AGZ1"/>
<dbReference type="CDD" id="cd05301">
    <property type="entry name" value="GDH"/>
    <property type="match status" value="1"/>
</dbReference>
<keyword evidence="7" id="KW-1185">Reference proteome</keyword>
<dbReference type="SUPFAM" id="SSF51735">
    <property type="entry name" value="NAD(P)-binding Rossmann-fold domains"/>
    <property type="match status" value="1"/>
</dbReference>
<evidence type="ECO:0000259" key="4">
    <source>
        <dbReference type="Pfam" id="PF00389"/>
    </source>
</evidence>
<dbReference type="GO" id="GO:0030267">
    <property type="term" value="F:glyoxylate reductase (NADPH) activity"/>
    <property type="evidence" value="ECO:0007669"/>
    <property type="project" value="TreeGrafter"/>
</dbReference>
<evidence type="ECO:0000256" key="3">
    <source>
        <dbReference type="RuleBase" id="RU003719"/>
    </source>
</evidence>
<dbReference type="InterPro" id="IPR036291">
    <property type="entry name" value="NAD(P)-bd_dom_sf"/>
</dbReference>
<comment type="similarity">
    <text evidence="3">Belongs to the D-isomer specific 2-hydroxyacid dehydrogenase family.</text>
</comment>
<dbReference type="GO" id="GO:0008465">
    <property type="term" value="F:hydroxypyruvate reductase (NADH) activity"/>
    <property type="evidence" value="ECO:0007669"/>
    <property type="project" value="TreeGrafter"/>
</dbReference>
<reference evidence="6" key="1">
    <citation type="submission" date="2021-12" db="EMBL/GenBank/DDBJ databases">
        <authorList>
            <person name="King R."/>
        </authorList>
    </citation>
    <scope>NUCLEOTIDE SEQUENCE</scope>
</reference>
<dbReference type="InterPro" id="IPR029753">
    <property type="entry name" value="D-isomer_DH_CS"/>
</dbReference>
<organism evidence="6 7">
    <name type="scientific">Bemisia tabaci</name>
    <name type="common">Sweetpotato whitefly</name>
    <name type="synonym">Aleurodes tabaci</name>
    <dbReference type="NCBI Taxonomy" id="7038"/>
    <lineage>
        <taxon>Eukaryota</taxon>
        <taxon>Metazoa</taxon>
        <taxon>Ecdysozoa</taxon>
        <taxon>Arthropoda</taxon>
        <taxon>Hexapoda</taxon>
        <taxon>Insecta</taxon>
        <taxon>Pterygota</taxon>
        <taxon>Neoptera</taxon>
        <taxon>Paraneoptera</taxon>
        <taxon>Hemiptera</taxon>
        <taxon>Sternorrhyncha</taxon>
        <taxon>Aleyrodoidea</taxon>
        <taxon>Aleyrodidae</taxon>
        <taxon>Aleyrodinae</taxon>
        <taxon>Bemisia</taxon>
    </lineage>
</organism>
<dbReference type="Proteomes" id="UP001152759">
    <property type="component" value="Chromosome 6"/>
</dbReference>
<dbReference type="EMBL" id="OU963867">
    <property type="protein sequence ID" value="CAH0391601.1"/>
    <property type="molecule type" value="Genomic_DNA"/>
</dbReference>
<dbReference type="GO" id="GO:0051287">
    <property type="term" value="F:NAD binding"/>
    <property type="evidence" value="ECO:0007669"/>
    <property type="project" value="InterPro"/>
</dbReference>
<name>A0A9P0AGZ1_BEMTA</name>
<dbReference type="PANTHER" id="PTHR10996:SF277">
    <property type="entry name" value="GLYOXYLATE REDUCTASE_HYDROXYPYRUVATE REDUCTASE"/>
    <property type="match status" value="1"/>
</dbReference>
<feature type="domain" description="D-isomer specific 2-hydroxyacid dehydrogenase catalytic" evidence="4">
    <location>
        <begin position="34"/>
        <end position="350"/>
    </location>
</feature>